<dbReference type="RefSeq" id="WP_185036240.1">
    <property type="nucleotide sequence ID" value="NZ_BNBN01000006.1"/>
</dbReference>
<dbReference type="Proteomes" id="UP000540423">
    <property type="component" value="Unassembled WGS sequence"/>
</dbReference>
<dbReference type="PROSITE" id="PS50801">
    <property type="entry name" value="STAS"/>
    <property type="match status" value="1"/>
</dbReference>
<dbReference type="InterPro" id="IPR002645">
    <property type="entry name" value="STAS_dom"/>
</dbReference>
<evidence type="ECO:0000256" key="2">
    <source>
        <dbReference type="RuleBase" id="RU003749"/>
    </source>
</evidence>
<dbReference type="PANTHER" id="PTHR33495">
    <property type="entry name" value="ANTI-SIGMA FACTOR ANTAGONIST TM_1081-RELATED-RELATED"/>
    <property type="match status" value="1"/>
</dbReference>
<gene>
    <name evidence="4" type="ORF">HNQ79_006235</name>
</gene>
<comment type="caution">
    <text evidence="4">The sequence shown here is derived from an EMBL/GenBank/DDBJ whole genome shotgun (WGS) entry which is preliminary data.</text>
</comment>
<keyword evidence="5" id="KW-1185">Reference proteome</keyword>
<dbReference type="Pfam" id="PF01740">
    <property type="entry name" value="STAS"/>
    <property type="match status" value="1"/>
</dbReference>
<dbReference type="PANTHER" id="PTHR33495:SF2">
    <property type="entry name" value="ANTI-SIGMA FACTOR ANTAGONIST TM_1081-RELATED"/>
    <property type="match status" value="1"/>
</dbReference>
<evidence type="ECO:0000313" key="5">
    <source>
        <dbReference type="Proteomes" id="UP000540423"/>
    </source>
</evidence>
<proteinExistence type="inferred from homology"/>
<feature type="domain" description="STAS" evidence="3">
    <location>
        <begin position="20"/>
        <end position="129"/>
    </location>
</feature>
<dbReference type="AlphaFoldDB" id="A0A7X0LSI8"/>
<protein>
    <recommendedName>
        <fullName evidence="2">Anti-sigma factor antagonist</fullName>
    </recommendedName>
</protein>
<dbReference type="InterPro" id="IPR036513">
    <property type="entry name" value="STAS_dom_sf"/>
</dbReference>
<evidence type="ECO:0000256" key="1">
    <source>
        <dbReference type="ARBA" id="ARBA00009013"/>
    </source>
</evidence>
<dbReference type="SUPFAM" id="SSF52091">
    <property type="entry name" value="SpoIIaa-like"/>
    <property type="match status" value="1"/>
</dbReference>
<evidence type="ECO:0000259" key="3">
    <source>
        <dbReference type="PROSITE" id="PS50801"/>
    </source>
</evidence>
<reference evidence="4 5" key="1">
    <citation type="submission" date="2020-08" db="EMBL/GenBank/DDBJ databases">
        <title>Genomic Encyclopedia of Type Strains, Phase IV (KMG-IV): sequencing the most valuable type-strain genomes for metagenomic binning, comparative biology and taxonomic classification.</title>
        <authorList>
            <person name="Goeker M."/>
        </authorList>
    </citation>
    <scope>NUCLEOTIDE SEQUENCE [LARGE SCALE GENOMIC DNA]</scope>
    <source>
        <strain evidence="4 5">DSM 40141</strain>
    </source>
</reference>
<dbReference type="EMBL" id="JACHEM010000027">
    <property type="protein sequence ID" value="MBB6439723.1"/>
    <property type="molecule type" value="Genomic_DNA"/>
</dbReference>
<evidence type="ECO:0000313" key="4">
    <source>
        <dbReference type="EMBL" id="MBB6439723.1"/>
    </source>
</evidence>
<dbReference type="InterPro" id="IPR003658">
    <property type="entry name" value="Anti-sigma_ant"/>
</dbReference>
<organism evidence="4 5">
    <name type="scientific">Streptomyces candidus</name>
    <dbReference type="NCBI Taxonomy" id="67283"/>
    <lineage>
        <taxon>Bacteria</taxon>
        <taxon>Bacillati</taxon>
        <taxon>Actinomycetota</taxon>
        <taxon>Actinomycetes</taxon>
        <taxon>Kitasatosporales</taxon>
        <taxon>Streptomycetaceae</taxon>
        <taxon>Streptomyces</taxon>
    </lineage>
</organism>
<dbReference type="Gene3D" id="3.30.750.24">
    <property type="entry name" value="STAS domain"/>
    <property type="match status" value="1"/>
</dbReference>
<sequence length="131" mass="14071">MEQTPPRARAVPGIPKAPMRLHQLGTAPGPLVLAVQGEIDPHSATVLEHLCATLAQDGTTRLVLDLSGVTFMDSVGINTLLHTHRTMTATGGWLRLICTPSPTRDTLHLLGLDKVITLHNDLAHALHPPHD</sequence>
<name>A0A7X0LSI8_9ACTN</name>
<dbReference type="NCBIfam" id="TIGR00377">
    <property type="entry name" value="ant_ant_sig"/>
    <property type="match status" value="1"/>
</dbReference>
<dbReference type="CDD" id="cd07043">
    <property type="entry name" value="STAS_anti-anti-sigma_factors"/>
    <property type="match status" value="1"/>
</dbReference>
<accession>A0A7X0LSI8</accession>
<comment type="similarity">
    <text evidence="1 2">Belongs to the anti-sigma-factor antagonist family.</text>
</comment>
<dbReference type="GO" id="GO:0043856">
    <property type="term" value="F:anti-sigma factor antagonist activity"/>
    <property type="evidence" value="ECO:0007669"/>
    <property type="project" value="InterPro"/>
</dbReference>